<feature type="domain" description="PASTA" evidence="1">
    <location>
        <begin position="37"/>
        <end position="107"/>
    </location>
</feature>
<dbReference type="InterPro" id="IPR005543">
    <property type="entry name" value="PASTA_dom"/>
</dbReference>
<dbReference type="AlphaFoldDB" id="A0A2U1D705"/>
<keyword evidence="3" id="KW-1185">Reference proteome</keyword>
<evidence type="ECO:0000313" key="2">
    <source>
        <dbReference type="EMBL" id="PVY83454.1"/>
    </source>
</evidence>
<proteinExistence type="predicted"/>
<name>A0A2U1D705_9LACO</name>
<dbReference type="Gene3D" id="3.30.10.20">
    <property type="match status" value="1"/>
</dbReference>
<sequence length="154" mass="17348">MSKNKFVESLEKVTVGVMSPAVLEKVAQTVNSEVAKRKNYIKIPNVKGLSPQEAGKILESYGFEYSSSLTVPGSRLANKNADQIITIRPHSGLVVSPDTHIKLYYADEQIIERSKEIEVEEEEAKQRHHQQREAVAKEVNGFSKKILKKLPFKK</sequence>
<evidence type="ECO:0000313" key="3">
    <source>
        <dbReference type="Proteomes" id="UP000245433"/>
    </source>
</evidence>
<dbReference type="RefSeq" id="WP_089939562.1">
    <property type="nucleotide sequence ID" value="NZ_CAKOEX010000007.1"/>
</dbReference>
<dbReference type="PROSITE" id="PS51178">
    <property type="entry name" value="PASTA"/>
    <property type="match status" value="1"/>
</dbReference>
<reference evidence="2 3" key="1">
    <citation type="submission" date="2018-04" db="EMBL/GenBank/DDBJ databases">
        <title>Genomic Encyclopedia of Type Strains, Phase IV (KMG-IV): sequencing the most valuable type-strain genomes for metagenomic binning, comparative biology and taxonomic classification.</title>
        <authorList>
            <person name="Goeker M."/>
        </authorList>
    </citation>
    <scope>NUCLEOTIDE SEQUENCE [LARGE SCALE GENOMIC DNA]</scope>
    <source>
        <strain evidence="2 3">DSM 28795</strain>
    </source>
</reference>
<dbReference type="EMBL" id="QEKT01000007">
    <property type="protein sequence ID" value="PVY83454.1"/>
    <property type="molecule type" value="Genomic_DNA"/>
</dbReference>
<gene>
    <name evidence="2" type="ORF">C7384_10758</name>
</gene>
<organism evidence="2 3">
    <name type="scientific">Convivina intestini</name>
    <dbReference type="NCBI Taxonomy" id="1505726"/>
    <lineage>
        <taxon>Bacteria</taxon>
        <taxon>Bacillati</taxon>
        <taxon>Bacillota</taxon>
        <taxon>Bacilli</taxon>
        <taxon>Lactobacillales</taxon>
        <taxon>Lactobacillaceae</taxon>
        <taxon>Convivina</taxon>
    </lineage>
</organism>
<evidence type="ECO:0000259" key="1">
    <source>
        <dbReference type="PROSITE" id="PS51178"/>
    </source>
</evidence>
<dbReference type="OrthoDB" id="2300363at2"/>
<dbReference type="Pfam" id="PF03793">
    <property type="entry name" value="PASTA"/>
    <property type="match status" value="1"/>
</dbReference>
<dbReference type="CDD" id="cd06577">
    <property type="entry name" value="PASTA_pknB"/>
    <property type="match status" value="1"/>
</dbReference>
<comment type="caution">
    <text evidence="2">The sequence shown here is derived from an EMBL/GenBank/DDBJ whole genome shotgun (WGS) entry which is preliminary data.</text>
</comment>
<dbReference type="Proteomes" id="UP000245433">
    <property type="component" value="Unassembled WGS sequence"/>
</dbReference>
<protein>
    <submittedName>
        <fullName evidence="2">PASTA domain-containing protein</fullName>
    </submittedName>
</protein>
<accession>A0A2U1D705</accession>